<reference evidence="2 3" key="1">
    <citation type="submission" date="2017-03" db="EMBL/GenBank/DDBJ databases">
        <title>WGS assembly of Porphyra umbilicalis.</title>
        <authorList>
            <person name="Brawley S.H."/>
            <person name="Blouin N.A."/>
            <person name="Ficko-Blean E."/>
            <person name="Wheeler G.L."/>
            <person name="Lohr M."/>
            <person name="Goodson H.V."/>
            <person name="Jenkins J.W."/>
            <person name="Blaby-Haas C.E."/>
            <person name="Helliwell K.E."/>
            <person name="Chan C."/>
            <person name="Marriage T."/>
            <person name="Bhattacharya D."/>
            <person name="Klein A.S."/>
            <person name="Badis Y."/>
            <person name="Brodie J."/>
            <person name="Cao Y."/>
            <person name="Collen J."/>
            <person name="Dittami S.M."/>
            <person name="Gachon C.M."/>
            <person name="Green B.R."/>
            <person name="Karpowicz S."/>
            <person name="Kim J.W."/>
            <person name="Kudahl U."/>
            <person name="Lin S."/>
            <person name="Michel G."/>
            <person name="Mittag M."/>
            <person name="Olson B.J."/>
            <person name="Pangilinan J."/>
            <person name="Peng Y."/>
            <person name="Qiu H."/>
            <person name="Shu S."/>
            <person name="Singer J.T."/>
            <person name="Smith A.G."/>
            <person name="Sprecher B.N."/>
            <person name="Wagner V."/>
            <person name="Wang W."/>
            <person name="Wang Z.-Y."/>
            <person name="Yan J."/>
            <person name="Yarish C."/>
            <person name="Zoeuner-Riek S."/>
            <person name="Zhuang Y."/>
            <person name="Zou Y."/>
            <person name="Lindquist E.A."/>
            <person name="Grimwood J."/>
            <person name="Barry K."/>
            <person name="Rokhsar D.S."/>
            <person name="Schmutz J."/>
            <person name="Stiller J.W."/>
            <person name="Grossman A.R."/>
            <person name="Prochnik S.E."/>
        </authorList>
    </citation>
    <scope>NUCLEOTIDE SEQUENCE [LARGE SCALE GENOMIC DNA]</scope>
    <source>
        <strain evidence="2">4086291</strain>
    </source>
</reference>
<dbReference type="AlphaFoldDB" id="A0A1X6NVS5"/>
<gene>
    <name evidence="2" type="ORF">BU14_0408s0012</name>
</gene>
<proteinExistence type="predicted"/>
<dbReference type="InterPro" id="IPR000719">
    <property type="entry name" value="Prot_kinase_dom"/>
</dbReference>
<dbReference type="GO" id="GO:0005524">
    <property type="term" value="F:ATP binding"/>
    <property type="evidence" value="ECO:0007669"/>
    <property type="project" value="InterPro"/>
</dbReference>
<organism evidence="2 3">
    <name type="scientific">Porphyra umbilicalis</name>
    <name type="common">Purple laver</name>
    <name type="synonym">Red alga</name>
    <dbReference type="NCBI Taxonomy" id="2786"/>
    <lineage>
        <taxon>Eukaryota</taxon>
        <taxon>Rhodophyta</taxon>
        <taxon>Bangiophyceae</taxon>
        <taxon>Bangiales</taxon>
        <taxon>Bangiaceae</taxon>
        <taxon>Porphyra</taxon>
    </lineage>
</organism>
<name>A0A1X6NVS5_PORUM</name>
<dbReference type="PROSITE" id="PS50011">
    <property type="entry name" value="PROTEIN_KINASE_DOM"/>
    <property type="match status" value="1"/>
</dbReference>
<evidence type="ECO:0000259" key="1">
    <source>
        <dbReference type="PROSITE" id="PS50011"/>
    </source>
</evidence>
<dbReference type="EMBL" id="KV919041">
    <property type="protein sequence ID" value="OSX72734.1"/>
    <property type="molecule type" value="Genomic_DNA"/>
</dbReference>
<dbReference type="InterPro" id="IPR011009">
    <property type="entry name" value="Kinase-like_dom_sf"/>
</dbReference>
<dbReference type="OrthoDB" id="4062651at2759"/>
<dbReference type="Proteomes" id="UP000218209">
    <property type="component" value="Unassembled WGS sequence"/>
</dbReference>
<evidence type="ECO:0000313" key="3">
    <source>
        <dbReference type="Proteomes" id="UP000218209"/>
    </source>
</evidence>
<evidence type="ECO:0000313" key="2">
    <source>
        <dbReference type="EMBL" id="OSX72734.1"/>
    </source>
</evidence>
<protein>
    <recommendedName>
        <fullName evidence="1">Protein kinase domain-containing protein</fullName>
    </recommendedName>
</protein>
<dbReference type="SUPFAM" id="SSF56112">
    <property type="entry name" value="Protein kinase-like (PK-like)"/>
    <property type="match status" value="1"/>
</dbReference>
<feature type="domain" description="Protein kinase" evidence="1">
    <location>
        <begin position="85"/>
        <end position="297"/>
    </location>
</feature>
<dbReference type="Gene3D" id="1.10.510.10">
    <property type="entry name" value="Transferase(Phosphotransferase) domain 1"/>
    <property type="match status" value="1"/>
</dbReference>
<sequence>MAEVIDPLDLLQNGPDNERVFETSTIVYTDGCDRYVLRTSRHCDDKPLEVLTGLLPGLLAAAQEKVADKERQVAPGDVNGPPVLINPDEAFPEFHAGLYTLAPDLCNRRDLYPKYLSLVHHGTPFQKILHSSFLSELTVLEELHKMGGHPNIVKYHGVIVERGRMVGLVLSKMKETVHERCKEASAAGCSHQPRPLDVAKVVQEVEGALAFLHNLKDGAGQKRPYCHNDVHPGNVMLTQDDTAVLVNLNSCQRLGTRLIKEMKIGWSEGGRRSAVQSDRAGLAKVEAFMRETFKGTL</sequence>
<dbReference type="GO" id="GO:0004672">
    <property type="term" value="F:protein kinase activity"/>
    <property type="evidence" value="ECO:0007669"/>
    <property type="project" value="InterPro"/>
</dbReference>
<keyword evidence="3" id="KW-1185">Reference proteome</keyword>
<accession>A0A1X6NVS5</accession>